<comment type="caution">
    <text evidence="1">The sequence shown here is derived from an EMBL/GenBank/DDBJ whole genome shotgun (WGS) entry which is preliminary data.</text>
</comment>
<dbReference type="AlphaFoldDB" id="A0A0R2T409"/>
<sequence>MEKIDWQNRFLAFKGDKLIADGKQLEVALKLKAEGAEPALRRGEILLFAGADGRQIDLHLSGNELDIERRYGVPPQLESAAPIVGSAEDASTGKKPRGRPKLGVIGREVTLLPRHWAWLDTQRGGASATLRRLVDAERKASVDSDSRRASQDRANRFMSAMAGDREGFEEATRALYASNREGFEAASATWARDIRRMAQSMAADAFIES</sequence>
<reference evidence="1 2" key="1">
    <citation type="submission" date="2015-10" db="EMBL/GenBank/DDBJ databases">
        <title>Metagenome-Assembled Genomes uncover a global brackish microbiome.</title>
        <authorList>
            <person name="Hugerth L.W."/>
            <person name="Larsson J."/>
            <person name="Alneberg J."/>
            <person name="Lindh M.V."/>
            <person name="Legrand C."/>
            <person name="Pinhassi J."/>
            <person name="Andersson A.F."/>
        </authorList>
    </citation>
    <scope>NUCLEOTIDE SEQUENCE [LARGE SCALE GENOMIC DNA]</scope>
    <source>
        <strain evidence="1">BACL22 MAG-120619-bin3</strain>
    </source>
</reference>
<protein>
    <recommendedName>
        <fullName evidence="3">DUF2239 domain-containing protein</fullName>
    </recommendedName>
</protein>
<dbReference type="Proteomes" id="UP000051242">
    <property type="component" value="Unassembled WGS sequence"/>
</dbReference>
<organism evidence="1 2">
    <name type="scientific">OM182 bacterium BACL3 MAG-120619-bin3</name>
    <dbReference type="NCBI Taxonomy" id="1655593"/>
    <lineage>
        <taxon>Bacteria</taxon>
        <taxon>Pseudomonadati</taxon>
        <taxon>Pseudomonadota</taxon>
        <taxon>Gammaproteobacteria</taxon>
        <taxon>OMG group</taxon>
        <taxon>OM182 clade</taxon>
    </lineage>
</organism>
<accession>A0A0R2T409</accession>
<dbReference type="EMBL" id="LICD01000065">
    <property type="protein sequence ID" value="KRO81831.1"/>
    <property type="molecule type" value="Genomic_DNA"/>
</dbReference>
<evidence type="ECO:0000313" key="1">
    <source>
        <dbReference type="EMBL" id="KRO81831.1"/>
    </source>
</evidence>
<evidence type="ECO:0008006" key="3">
    <source>
        <dbReference type="Google" id="ProtNLM"/>
    </source>
</evidence>
<gene>
    <name evidence="1" type="ORF">ABR85_10805</name>
</gene>
<proteinExistence type="predicted"/>
<dbReference type="InterPro" id="IPR018715">
    <property type="entry name" value="DUF2239"/>
</dbReference>
<name>A0A0R2T409_9GAMM</name>
<evidence type="ECO:0000313" key="2">
    <source>
        <dbReference type="Proteomes" id="UP000051242"/>
    </source>
</evidence>
<dbReference type="Pfam" id="PF09998">
    <property type="entry name" value="DUF2239"/>
    <property type="match status" value="1"/>
</dbReference>